<feature type="compositionally biased region" description="Polar residues" evidence="2">
    <location>
        <begin position="394"/>
        <end position="427"/>
    </location>
</feature>
<organism evidence="4 5">
    <name type="scientific">Aureobasidium subglaciale (strain EXF-2481)</name>
    <name type="common">Aureobasidium pullulans var. subglaciale</name>
    <dbReference type="NCBI Taxonomy" id="1043005"/>
    <lineage>
        <taxon>Eukaryota</taxon>
        <taxon>Fungi</taxon>
        <taxon>Dikarya</taxon>
        <taxon>Ascomycota</taxon>
        <taxon>Pezizomycotina</taxon>
        <taxon>Dothideomycetes</taxon>
        <taxon>Dothideomycetidae</taxon>
        <taxon>Dothideales</taxon>
        <taxon>Saccotheciaceae</taxon>
        <taxon>Aureobasidium</taxon>
    </lineage>
</organism>
<dbReference type="SUPFAM" id="SSF54160">
    <property type="entry name" value="Chromo domain-like"/>
    <property type="match status" value="1"/>
</dbReference>
<evidence type="ECO:0000313" key="5">
    <source>
        <dbReference type="Proteomes" id="UP000030641"/>
    </source>
</evidence>
<dbReference type="Gene3D" id="2.40.50.40">
    <property type="match status" value="1"/>
</dbReference>
<feature type="region of interest" description="Disordered" evidence="2">
    <location>
        <begin position="698"/>
        <end position="729"/>
    </location>
</feature>
<feature type="region of interest" description="Disordered" evidence="2">
    <location>
        <begin position="1121"/>
        <end position="1230"/>
    </location>
</feature>
<proteinExistence type="predicted"/>
<accession>A0A074Y1I4</accession>
<dbReference type="EMBL" id="KL584777">
    <property type="protein sequence ID" value="KEQ91585.1"/>
    <property type="molecule type" value="Genomic_DNA"/>
</dbReference>
<evidence type="ECO:0000313" key="4">
    <source>
        <dbReference type="EMBL" id="KEQ91585.1"/>
    </source>
</evidence>
<dbReference type="CDD" id="cd00024">
    <property type="entry name" value="CD_CSD"/>
    <property type="match status" value="1"/>
</dbReference>
<evidence type="ECO:0000259" key="3">
    <source>
        <dbReference type="PROSITE" id="PS50013"/>
    </source>
</evidence>
<protein>
    <recommendedName>
        <fullName evidence="3">Chromo domain-containing protein</fullName>
    </recommendedName>
</protein>
<comment type="subunit">
    <text evidence="1">Component of the NuA4 histone acetyltransferase complex.</text>
</comment>
<dbReference type="GeneID" id="25367550"/>
<sequence>MARLRKKPAISKATLLNDFRALRSFLGSTANSTLATNPMEHDSASARHAKSSADASLYHGRALSYQRRYSISTTNKSVALEKIIEERLSLYLDPVTLIHVANLYHDRLDKYWNITQALSDYFQRPTLLRDVLRKSGSFIFGAFAHCFFKRECRPVHMHIAVPHTEDLAQHLTAVEGYIKSESEGPLEYVVGITKVRHFEKQKTLRDGLITTIRITLVQGEPGANPFWTVLDKISTTAQLNMITADHAYSMFPHSTFQHERTYRLKDLPRHALVQDDIKMAGAAQATSSTHSAGLLSFQDYRIDLKRHSTPASDSTEHLELSSRRAPGDKLTWTIDFEAKSSSGINDIMACGFSLDISGGGAFFPLSFHTSDLTRQDTSKVFNQPRSGGFPLLSRQLQNPRASSSRAPHVNRSGQLESGKATETTSDIDMSDDRDSFTDHAERLLSMTPERAVNDKCEARRRRIEEIKIELEKMASELPSLSPGEAEEVQSGMFLAELWLALIQTELDITLASFEAVRSGNEVALQQPRRRVALGWLSESIKRFENPSRGVDPMSRNLFKEISNVFMAGIISSEADIFFAGRALPSFLDIVRMFDAKNPLDENIRNSHLGPTLTRLTRLKFVNDQSIEEVLLRIEKSMASTDLAPFISPKLFGPTDSRSNSPLYSQLGRPRLNYDTIDPALLEGDPDYETWLSQKTQENEVGRARGFSSDVSEANGAEAQNNPKGLSEDIDRGLFSTQQRDLRQRYEQMEGPNISQANPLQTMKPVDDGAGTPRHLLSSFRQSQAERDAAFQEEMRRSNGRIPDYLFVTPSPTPPPEPISAPLIDTIRPIQPLEVMTGSEEEARQQSYTKIEEISSDSTSMHFEMTIDPYEDEDLDMQDVSNVQYADDMRDVQETLEVPTTTPPTSQTLPRTRSRRSEPIVLISTPARPIILDSDFVSEDEDNGPPASSHPQLAAVLQESSARALNINTPGSSASAIRTPKPKLPPHLAPTRVAAHRRSLDPSSQIPTPEEKEKLSQEEYPLVDIIDEKLIDGVKKYLIKWKPISGRQFANTWEPAENANAAAVEDWHRRLANRTENAREQRNKQARKIAKETDTAPVLEPSMQPDPTDLWAVRTYDMKKWREKGSKGKKPAFPDGLREQVHREKEEARLERIAKKAASKRAGVRHGPKKGSAEWLKSREESMALQAIRESEKKREKTARKKENKAKKMALRKTQKQAAKAAANQAGPSNT</sequence>
<feature type="compositionally biased region" description="Polar residues" evidence="2">
    <location>
        <begin position="966"/>
        <end position="975"/>
    </location>
</feature>
<dbReference type="OrthoDB" id="10025998at2759"/>
<reference evidence="4 5" key="1">
    <citation type="journal article" date="2014" name="BMC Genomics">
        <title>Genome sequencing of four Aureobasidium pullulans varieties: biotechnological potential, stress tolerance, and description of new species.</title>
        <authorList>
            <person name="Gostin Ar C."/>
            <person name="Ohm R.A."/>
            <person name="Kogej T."/>
            <person name="Sonjak S."/>
            <person name="Turk M."/>
            <person name="Zajc J."/>
            <person name="Zalar P."/>
            <person name="Grube M."/>
            <person name="Sun H."/>
            <person name="Han J."/>
            <person name="Sharma A."/>
            <person name="Chiniquy J."/>
            <person name="Ngan C.Y."/>
            <person name="Lipzen A."/>
            <person name="Barry K."/>
            <person name="Grigoriev I.V."/>
            <person name="Gunde-Cimerman N."/>
        </authorList>
    </citation>
    <scope>NUCLEOTIDE SEQUENCE [LARGE SCALE GENOMIC DNA]</scope>
    <source>
        <strain evidence="4 5">EXF-2481</strain>
    </source>
</reference>
<keyword evidence="5" id="KW-1185">Reference proteome</keyword>
<feature type="compositionally biased region" description="Low complexity" evidence="2">
    <location>
        <begin position="1215"/>
        <end position="1230"/>
    </location>
</feature>
<dbReference type="InterPro" id="IPR016197">
    <property type="entry name" value="Chromo-like_dom_sf"/>
</dbReference>
<feature type="compositionally biased region" description="Basic residues" evidence="2">
    <location>
        <begin position="1195"/>
        <end position="1214"/>
    </location>
</feature>
<dbReference type="InParanoid" id="A0A074Y1I4"/>
<feature type="region of interest" description="Disordered" evidence="2">
    <location>
        <begin position="966"/>
        <end position="1014"/>
    </location>
</feature>
<dbReference type="STRING" id="1043005.A0A074Y1I4"/>
<dbReference type="GO" id="GO:0006338">
    <property type="term" value="P:chromatin remodeling"/>
    <property type="evidence" value="ECO:0007669"/>
    <property type="project" value="UniProtKB-ARBA"/>
</dbReference>
<feature type="compositionally biased region" description="Basic residues" evidence="2">
    <location>
        <begin position="1154"/>
        <end position="1168"/>
    </location>
</feature>
<evidence type="ECO:0000256" key="2">
    <source>
        <dbReference type="SAM" id="MobiDB-lite"/>
    </source>
</evidence>
<feature type="domain" description="Chromo" evidence="3">
    <location>
        <begin position="1019"/>
        <end position="1086"/>
    </location>
</feature>
<dbReference type="InterPro" id="IPR000953">
    <property type="entry name" value="Chromo/chromo_shadow_dom"/>
</dbReference>
<feature type="region of interest" description="Disordered" evidence="2">
    <location>
        <begin position="893"/>
        <end position="916"/>
    </location>
</feature>
<evidence type="ECO:0000256" key="1">
    <source>
        <dbReference type="ARBA" id="ARBA00011353"/>
    </source>
</evidence>
<feature type="region of interest" description="Disordered" evidence="2">
    <location>
        <begin position="381"/>
        <end position="433"/>
    </location>
</feature>
<dbReference type="HOGENOM" id="CLU_267751_0_0_1"/>
<dbReference type="AlphaFoldDB" id="A0A074Y1I4"/>
<dbReference type="Proteomes" id="UP000030641">
    <property type="component" value="Unassembled WGS sequence"/>
</dbReference>
<feature type="compositionally biased region" description="Basic and acidic residues" evidence="2">
    <location>
        <begin position="1135"/>
        <end position="1153"/>
    </location>
</feature>
<dbReference type="PROSITE" id="PS50013">
    <property type="entry name" value="CHROMO_2"/>
    <property type="match status" value="1"/>
</dbReference>
<feature type="compositionally biased region" description="Low complexity" evidence="2">
    <location>
        <begin position="898"/>
        <end position="910"/>
    </location>
</feature>
<dbReference type="RefSeq" id="XP_013340055.1">
    <property type="nucleotide sequence ID" value="XM_013484601.1"/>
</dbReference>
<name>A0A074Y1I4_AURSE</name>
<gene>
    <name evidence="4" type="ORF">AUEXF2481DRAFT_43961</name>
</gene>